<feature type="compositionally biased region" description="Low complexity" evidence="1">
    <location>
        <begin position="182"/>
        <end position="198"/>
    </location>
</feature>
<feature type="region of interest" description="Disordered" evidence="1">
    <location>
        <begin position="146"/>
        <end position="243"/>
    </location>
</feature>
<organism evidence="2 3">
    <name type="scientific">Isoptericola haloaureus</name>
    <dbReference type="NCBI Taxonomy" id="1542902"/>
    <lineage>
        <taxon>Bacteria</taxon>
        <taxon>Bacillati</taxon>
        <taxon>Actinomycetota</taxon>
        <taxon>Actinomycetes</taxon>
        <taxon>Micrococcales</taxon>
        <taxon>Promicromonosporaceae</taxon>
        <taxon>Isoptericola</taxon>
    </lineage>
</organism>
<reference evidence="2" key="1">
    <citation type="journal article" date="2024" name="Antonie Van Leeuwenhoek">
        <title>Isoptericola haloaureus sp. nov., a dimorphic actinobacterium isolated from mangrove sediments of southeast India, implicating biosaline agricultural significance through nitrogen fixation and salt tolerance genes.</title>
        <authorList>
            <person name="Prathaban M."/>
            <person name="Prathiviraj R."/>
            <person name="Ravichandran M."/>
            <person name="Natarajan S.D."/>
            <person name="Sobanaa M."/>
            <person name="Hari Krishna Kumar S."/>
            <person name="Chandrasekar V."/>
            <person name="Selvin J."/>
        </authorList>
    </citation>
    <scope>NUCLEOTIDE SEQUENCE</scope>
    <source>
        <strain evidence="2">MP1014</strain>
    </source>
</reference>
<comment type="caution">
    <text evidence="2">The sequence shown here is derived from an EMBL/GenBank/DDBJ whole genome shotgun (WGS) entry which is preliminary data.</text>
</comment>
<reference evidence="2" key="2">
    <citation type="submission" date="2024-02" db="EMBL/GenBank/DDBJ databases">
        <authorList>
            <person name="Prathaban M."/>
            <person name="Mythili R."/>
            <person name="Sharmila Devi N."/>
            <person name="Sobanaa M."/>
            <person name="Prathiviraj R."/>
            <person name="Selvin J."/>
        </authorList>
    </citation>
    <scope>NUCLEOTIDE SEQUENCE</scope>
    <source>
        <strain evidence="2">MP1014</strain>
    </source>
</reference>
<gene>
    <name evidence="2" type="ORF">V5O49_15310</name>
</gene>
<evidence type="ECO:0000313" key="2">
    <source>
        <dbReference type="EMBL" id="MEG3616498.1"/>
    </source>
</evidence>
<sequence length="243" mass="25095">MLLRRLARPLLAVPFVYDGVSTALRPAEHTEAARRGADTVTEALGVEPLDDTQVSLLVRAHGGATALAGLLLAVGRTPRSSALALAALTAPLAVVNQPFTSKGDERRERTDKFVKNLGAIGAAVIAGIDLEGRPGVSYRIAQKRASASKSAHHAVESASTSGKHAVENLERSGKHAVANAKRSATYAGRSASASARHATQQVERELRSTAKNAKASAKSARATAKSARASAEKAAAKAAAKVS</sequence>
<dbReference type="RefSeq" id="WP_332902997.1">
    <property type="nucleotide sequence ID" value="NZ_JBAGLP010000119.1"/>
</dbReference>
<keyword evidence="3" id="KW-1185">Reference proteome</keyword>
<proteinExistence type="predicted"/>
<feature type="compositionally biased region" description="Basic and acidic residues" evidence="1">
    <location>
        <begin position="164"/>
        <end position="173"/>
    </location>
</feature>
<dbReference type="EMBL" id="JBAGLP010000119">
    <property type="protein sequence ID" value="MEG3616498.1"/>
    <property type="molecule type" value="Genomic_DNA"/>
</dbReference>
<feature type="compositionally biased region" description="Low complexity" evidence="1">
    <location>
        <begin position="209"/>
        <end position="229"/>
    </location>
</feature>
<evidence type="ECO:0000256" key="1">
    <source>
        <dbReference type="SAM" id="MobiDB-lite"/>
    </source>
</evidence>
<name>A0ABU7ZAX5_9MICO</name>
<dbReference type="Proteomes" id="UP001310387">
    <property type="component" value="Unassembled WGS sequence"/>
</dbReference>
<accession>A0ABU7ZAX5</accession>
<evidence type="ECO:0000313" key="3">
    <source>
        <dbReference type="Proteomes" id="UP001310387"/>
    </source>
</evidence>
<protein>
    <submittedName>
        <fullName evidence="2">DoxX family protein</fullName>
    </submittedName>
</protein>